<gene>
    <name evidence="2" type="ORF">FHL15_004530</name>
</gene>
<feature type="compositionally biased region" description="Polar residues" evidence="1">
    <location>
        <begin position="279"/>
        <end position="288"/>
    </location>
</feature>
<feature type="compositionally biased region" description="Pro residues" evidence="1">
    <location>
        <begin position="110"/>
        <end position="119"/>
    </location>
</feature>
<feature type="compositionally biased region" description="Polar residues" evidence="1">
    <location>
        <begin position="253"/>
        <end position="267"/>
    </location>
</feature>
<reference evidence="3" key="1">
    <citation type="submission" date="2019-06" db="EMBL/GenBank/DDBJ databases">
        <title>Draft genome sequence of the griseofulvin-producing fungus Xylaria cubensis strain G536.</title>
        <authorList>
            <person name="Mead M.E."/>
            <person name="Raja H.A."/>
            <person name="Steenwyk J.L."/>
            <person name="Knowles S.L."/>
            <person name="Oberlies N.H."/>
            <person name="Rokas A."/>
        </authorList>
    </citation>
    <scope>NUCLEOTIDE SEQUENCE [LARGE SCALE GENOMIC DNA]</scope>
    <source>
        <strain evidence="3">G536</strain>
    </source>
</reference>
<sequence length="875" mass="97210">MSYWSINSGGYSRPSYGPPPLPPRNDGHGRIEAPGAAPPPIPPRPAGFGYQPVRGFGPPGMLNQSTGSSTRIHVTSERDGNLQDLSSQPGISPNQTQSCDDISHLFPDGRIPPPPPRPEISPGSRPPSNAGRPDTGVSVAVFQPPLSTNDEIGMRTPSEGNQLQNQTQHPVSSQTTPKSVSVDYQGYTNTTKDHTTSANAPDIGDNLARGMGSMQEATYDITNDNMVTMNKAFQHMGIGSGHATPEKREEKSNVNYDTYSHQQSSDQAPPIPVKGPLPTQKSPDTRSSPADVPIACPTQSQTVAKECISTNVIFAATWYTHPRAPEYHVCMNCYENHIRGSRFRDDFRGIFCDDGKPRGCRFNSTRIKEGLWKPALLSGSLDSLVDYMILRPSVPDCRGQGGAKAGSGIKWYRTRNSDIPAMVVCQACYEDDILAYPKFGQDHFEPVDASIVQQMADQTWSCDIVVPYIYREYKMRASTDDWLSFVQGVPIRLSLEPCPGEKTVYPDGKGKKWFTPINGPQGLLICGACYCDYVLLTGEEGLWQDAGGDLVRLFGVSVSCFFGAQYNVRVLASRMLDTSDYTLFWKAMEIVAREPRCKGQIQNATWYTLHSNPDGFEICRSCYATIAESMGIGHHFKLKTGISPGSSIMCSFNPGIARFPVYMNKLLEMTYKQDPAPLEEFVIEYAFMPQCRRDTYIENSRWFGWKDCTICAECHHEFIRGTALADSLPNQGTHVKGAVMCEMYSPRMRQLYLAACSSDPPDPKPLLEYSVQRRAVWAQTMPRARQILTDIRIKMLQQSTAMNNSMFYSWSGGLWQNTLPLEQTYSNSAIGYGYYNHMQIKGAEYGRQATAIGNEIRGSPAHIADELERQWRLVE</sequence>
<dbReference type="AlphaFoldDB" id="A0A553I306"/>
<accession>A0A553I306</accession>
<protein>
    <recommendedName>
        <fullName evidence="4">Integral membrane protein</fullName>
    </recommendedName>
</protein>
<evidence type="ECO:0000256" key="1">
    <source>
        <dbReference type="SAM" id="MobiDB-lite"/>
    </source>
</evidence>
<comment type="caution">
    <text evidence="2">The sequence shown here is derived from an EMBL/GenBank/DDBJ whole genome shotgun (WGS) entry which is preliminary data.</text>
</comment>
<evidence type="ECO:0000313" key="2">
    <source>
        <dbReference type="EMBL" id="TRX94578.1"/>
    </source>
</evidence>
<organism evidence="2 3">
    <name type="scientific">Xylaria flabelliformis</name>
    <dbReference type="NCBI Taxonomy" id="2512241"/>
    <lineage>
        <taxon>Eukaryota</taxon>
        <taxon>Fungi</taxon>
        <taxon>Dikarya</taxon>
        <taxon>Ascomycota</taxon>
        <taxon>Pezizomycotina</taxon>
        <taxon>Sordariomycetes</taxon>
        <taxon>Xylariomycetidae</taxon>
        <taxon>Xylariales</taxon>
        <taxon>Xylariaceae</taxon>
        <taxon>Xylaria</taxon>
    </lineage>
</organism>
<feature type="region of interest" description="Disordered" evidence="1">
    <location>
        <begin position="1"/>
        <end position="179"/>
    </location>
</feature>
<feature type="compositionally biased region" description="Polar residues" evidence="1">
    <location>
        <begin position="62"/>
        <end position="73"/>
    </location>
</feature>
<feature type="compositionally biased region" description="Polar residues" evidence="1">
    <location>
        <begin position="83"/>
        <end position="100"/>
    </location>
</feature>
<dbReference type="OrthoDB" id="5324692at2759"/>
<dbReference type="Proteomes" id="UP000319160">
    <property type="component" value="Unassembled WGS sequence"/>
</dbReference>
<keyword evidence="3" id="KW-1185">Reference proteome</keyword>
<dbReference type="STRING" id="2512241.A0A553I306"/>
<proteinExistence type="predicted"/>
<feature type="compositionally biased region" description="Polar residues" evidence="1">
    <location>
        <begin position="158"/>
        <end position="179"/>
    </location>
</feature>
<evidence type="ECO:0000313" key="3">
    <source>
        <dbReference type="Proteomes" id="UP000319160"/>
    </source>
</evidence>
<evidence type="ECO:0008006" key="4">
    <source>
        <dbReference type="Google" id="ProtNLM"/>
    </source>
</evidence>
<name>A0A553I306_9PEZI</name>
<feature type="region of interest" description="Disordered" evidence="1">
    <location>
        <begin position="237"/>
        <end position="291"/>
    </location>
</feature>
<dbReference type="EMBL" id="VFLP01000021">
    <property type="protein sequence ID" value="TRX94578.1"/>
    <property type="molecule type" value="Genomic_DNA"/>
</dbReference>
<feature type="compositionally biased region" description="Pro residues" evidence="1">
    <location>
        <begin position="36"/>
        <end position="45"/>
    </location>
</feature>